<evidence type="ECO:0000256" key="2">
    <source>
        <dbReference type="ARBA" id="ARBA00022448"/>
    </source>
</evidence>
<evidence type="ECO:0000256" key="4">
    <source>
        <dbReference type="ARBA" id="ARBA00022519"/>
    </source>
</evidence>
<organism evidence="11">
    <name type="scientific">uncultured Woeseiaceae bacterium</name>
    <dbReference type="NCBI Taxonomy" id="1983305"/>
    <lineage>
        <taxon>Bacteria</taxon>
        <taxon>Pseudomonadati</taxon>
        <taxon>Pseudomonadota</taxon>
        <taxon>Gammaproteobacteria</taxon>
        <taxon>Woeseiales</taxon>
        <taxon>Woeseiaceae</taxon>
        <taxon>environmental samples</taxon>
    </lineage>
</organism>
<comment type="subunit">
    <text evidence="9">The complex comprises the extracytoplasmic solute receptor protein and the two transmembrane proteins.</text>
</comment>
<sequence>MLLAVAQIVMRIFFSFGFIWADELVKLLVLWIALVASIAASRSDRHLRIDVLSHFVAARYARVPRLIVDAFAAFMCGVLAWQSWRYVQLTIEFEDTVLVDLPAWIAYGLLPLSFALMCYRFVLLSGSGLLRIFRPEANHEAQQ</sequence>
<evidence type="ECO:0000256" key="9">
    <source>
        <dbReference type="RuleBase" id="RU369079"/>
    </source>
</evidence>
<comment type="similarity">
    <text evidence="8 9">Belongs to the TRAP transporter small permease family.</text>
</comment>
<evidence type="ECO:0000256" key="5">
    <source>
        <dbReference type="ARBA" id="ARBA00022692"/>
    </source>
</evidence>
<keyword evidence="4 9" id="KW-0997">Cell inner membrane</keyword>
<reference evidence="11" key="1">
    <citation type="submission" date="2019-07" db="EMBL/GenBank/DDBJ databases">
        <authorList>
            <person name="Weber M."/>
            <person name="Kostadinov I."/>
            <person name="Kostadinov D I."/>
        </authorList>
    </citation>
    <scope>NUCLEOTIDE SEQUENCE</scope>
    <source>
        <strain evidence="11">Gfbio:sag-sample-m06:053724c1-46a9-4a36-b237-ea2bf867836b</strain>
    </source>
</reference>
<comment type="subcellular location">
    <subcellularLocation>
        <location evidence="1 9">Cell inner membrane</location>
        <topology evidence="1 9">Multi-pass membrane protein</topology>
    </subcellularLocation>
</comment>
<keyword evidence="7 9" id="KW-0472">Membrane</keyword>
<dbReference type="GO" id="GO:0022857">
    <property type="term" value="F:transmembrane transporter activity"/>
    <property type="evidence" value="ECO:0007669"/>
    <property type="project" value="UniProtKB-UniRule"/>
</dbReference>
<evidence type="ECO:0000259" key="10">
    <source>
        <dbReference type="Pfam" id="PF04290"/>
    </source>
</evidence>
<gene>
    <name evidence="11" type="ORF">JTBM06_V1_60005</name>
</gene>
<dbReference type="PANTHER" id="PTHR35011:SF2">
    <property type="entry name" value="2,3-DIKETO-L-GULONATE TRAP TRANSPORTER SMALL PERMEASE PROTEIN YIAM"/>
    <property type="match status" value="1"/>
</dbReference>
<proteinExistence type="inferred from homology"/>
<keyword evidence="2 9" id="KW-0813">Transport</keyword>
<evidence type="ECO:0000256" key="3">
    <source>
        <dbReference type="ARBA" id="ARBA00022475"/>
    </source>
</evidence>
<evidence type="ECO:0000256" key="6">
    <source>
        <dbReference type="ARBA" id="ARBA00022989"/>
    </source>
</evidence>
<dbReference type="GO" id="GO:0005886">
    <property type="term" value="C:plasma membrane"/>
    <property type="evidence" value="ECO:0007669"/>
    <property type="project" value="UniProtKB-SubCell"/>
</dbReference>
<dbReference type="GO" id="GO:0015740">
    <property type="term" value="P:C4-dicarboxylate transport"/>
    <property type="evidence" value="ECO:0007669"/>
    <property type="project" value="TreeGrafter"/>
</dbReference>
<keyword evidence="3" id="KW-1003">Cell membrane</keyword>
<dbReference type="Pfam" id="PF04290">
    <property type="entry name" value="DctQ"/>
    <property type="match status" value="1"/>
</dbReference>
<keyword evidence="5 9" id="KW-0812">Transmembrane</keyword>
<comment type="function">
    <text evidence="9">Part of the tripartite ATP-independent periplasmic (TRAP) transport system.</text>
</comment>
<dbReference type="AlphaFoldDB" id="A0A7D9H3Q5"/>
<feature type="domain" description="Tripartite ATP-independent periplasmic transporters DctQ component" evidence="10">
    <location>
        <begin position="1"/>
        <end position="122"/>
    </location>
</feature>
<dbReference type="InterPro" id="IPR007387">
    <property type="entry name" value="TRAP_DctQ"/>
</dbReference>
<accession>A0A7D9H3Q5</accession>
<evidence type="ECO:0000313" key="11">
    <source>
        <dbReference type="EMBL" id="VUX55609.1"/>
    </source>
</evidence>
<feature type="transmembrane region" description="Helical" evidence="9">
    <location>
        <begin position="104"/>
        <end position="124"/>
    </location>
</feature>
<protein>
    <recommendedName>
        <fullName evidence="9">TRAP transporter small permease protein</fullName>
    </recommendedName>
</protein>
<evidence type="ECO:0000256" key="7">
    <source>
        <dbReference type="ARBA" id="ARBA00023136"/>
    </source>
</evidence>
<evidence type="ECO:0000256" key="8">
    <source>
        <dbReference type="ARBA" id="ARBA00038436"/>
    </source>
</evidence>
<dbReference type="PANTHER" id="PTHR35011">
    <property type="entry name" value="2,3-DIKETO-L-GULONATE TRAP TRANSPORTER SMALL PERMEASE PROTEIN YIAM"/>
    <property type="match status" value="1"/>
</dbReference>
<keyword evidence="6 9" id="KW-1133">Transmembrane helix</keyword>
<dbReference type="InterPro" id="IPR055348">
    <property type="entry name" value="DctQ"/>
</dbReference>
<name>A0A7D9H3Q5_9GAMM</name>
<evidence type="ECO:0000256" key="1">
    <source>
        <dbReference type="ARBA" id="ARBA00004429"/>
    </source>
</evidence>
<dbReference type="EMBL" id="LR633967">
    <property type="protein sequence ID" value="VUX55609.1"/>
    <property type="molecule type" value="Genomic_DNA"/>
</dbReference>
<comment type="caution">
    <text evidence="9">Lacks conserved residue(s) required for the propagation of feature annotation.</text>
</comment>
<feature type="transmembrane region" description="Helical" evidence="9">
    <location>
        <begin position="12"/>
        <end position="39"/>
    </location>
</feature>